<dbReference type="HOGENOM" id="CLU_101474_0_0_1"/>
<dbReference type="OrthoDB" id="2430343at2759"/>
<feature type="region of interest" description="Disordered" evidence="1">
    <location>
        <begin position="1"/>
        <end position="63"/>
    </location>
</feature>
<dbReference type="KEGG" id="sapo:SAPIO_CDS7680"/>
<dbReference type="Pfam" id="PF08589">
    <property type="entry name" value="ATG43"/>
    <property type="match status" value="1"/>
</dbReference>
<reference evidence="2 3" key="1">
    <citation type="journal article" date="2014" name="Genome Announc.">
        <title>Draft genome sequence of the pathogenic fungus Scedosporium apiospermum.</title>
        <authorList>
            <person name="Vandeputte P."/>
            <person name="Ghamrawi S."/>
            <person name="Rechenmann M."/>
            <person name="Iltis A."/>
            <person name="Giraud S."/>
            <person name="Fleury M."/>
            <person name="Thornton C."/>
            <person name="Delhaes L."/>
            <person name="Meyer W."/>
            <person name="Papon N."/>
            <person name="Bouchara J.P."/>
        </authorList>
    </citation>
    <scope>NUCLEOTIDE SEQUENCE [LARGE SCALE GENOMIC DNA]</scope>
    <source>
        <strain evidence="2 3">IHEM 14462</strain>
    </source>
</reference>
<feature type="compositionally biased region" description="Basic and acidic residues" evidence="1">
    <location>
        <begin position="19"/>
        <end position="29"/>
    </location>
</feature>
<name>A0A084G2F9_PSEDA</name>
<feature type="compositionally biased region" description="Polar residues" evidence="1">
    <location>
        <begin position="1"/>
        <end position="14"/>
    </location>
</feature>
<protein>
    <recommendedName>
        <fullName evidence="4">DUF1770-domain-containing protein</fullName>
    </recommendedName>
</protein>
<dbReference type="GeneID" id="27726752"/>
<dbReference type="EMBL" id="JOWA01000110">
    <property type="protein sequence ID" value="KEZ41521.1"/>
    <property type="molecule type" value="Genomic_DNA"/>
</dbReference>
<dbReference type="AlphaFoldDB" id="A0A084G2F9"/>
<dbReference type="OMA" id="GWRHWNR"/>
<organism evidence="2 3">
    <name type="scientific">Pseudallescheria apiosperma</name>
    <name type="common">Scedosporium apiospermum</name>
    <dbReference type="NCBI Taxonomy" id="563466"/>
    <lineage>
        <taxon>Eukaryota</taxon>
        <taxon>Fungi</taxon>
        <taxon>Dikarya</taxon>
        <taxon>Ascomycota</taxon>
        <taxon>Pezizomycotina</taxon>
        <taxon>Sordariomycetes</taxon>
        <taxon>Hypocreomycetidae</taxon>
        <taxon>Microascales</taxon>
        <taxon>Microascaceae</taxon>
        <taxon>Scedosporium</taxon>
    </lineage>
</organism>
<evidence type="ECO:0008006" key="4">
    <source>
        <dbReference type="Google" id="ProtNLM"/>
    </source>
</evidence>
<dbReference type="GO" id="GO:0140580">
    <property type="term" value="F:mitochondrion autophagosome adaptor activity"/>
    <property type="evidence" value="ECO:0007669"/>
    <property type="project" value="InterPro"/>
</dbReference>
<dbReference type="RefSeq" id="XP_016641320.1">
    <property type="nucleotide sequence ID" value="XM_016789493.1"/>
</dbReference>
<accession>A0A084G2F9</accession>
<dbReference type="VEuPathDB" id="FungiDB:SAPIO_CDS7680"/>
<dbReference type="Proteomes" id="UP000028545">
    <property type="component" value="Unassembled WGS sequence"/>
</dbReference>
<dbReference type="GO" id="GO:0000423">
    <property type="term" value="P:mitophagy"/>
    <property type="evidence" value="ECO:0007669"/>
    <property type="project" value="InterPro"/>
</dbReference>
<evidence type="ECO:0000313" key="3">
    <source>
        <dbReference type="Proteomes" id="UP000028545"/>
    </source>
</evidence>
<keyword evidence="3" id="KW-1185">Reference proteome</keyword>
<proteinExistence type="predicted"/>
<dbReference type="PANTHER" id="PTHR38699:SF1">
    <property type="entry name" value="MITOPHAGY RECEPTOR ATG43"/>
    <property type="match status" value="1"/>
</dbReference>
<evidence type="ECO:0000313" key="2">
    <source>
        <dbReference type="EMBL" id="KEZ41521.1"/>
    </source>
</evidence>
<comment type="caution">
    <text evidence="2">The sequence shown here is derived from an EMBL/GenBank/DDBJ whole genome shotgun (WGS) entry which is preliminary data.</text>
</comment>
<dbReference type="InterPro" id="IPR013898">
    <property type="entry name" value="Atg43"/>
</dbReference>
<dbReference type="PANTHER" id="PTHR38699">
    <property type="entry name" value="CHROMOSOME 1, WHOLE GENOME SHOTGUN SEQUENCE"/>
    <property type="match status" value="1"/>
</dbReference>
<gene>
    <name evidence="2" type="ORF">SAPIO_CDS7680</name>
</gene>
<sequence>MSSLATQAAETFQTAHLRRNPDPHHDINPSKRSPASLGVDSDSEDDDTTYAIQKPQTKPFPPIPDLRFEQSYLHSISKAETWWEVLFITVKDQVAFPLLQGFLWNLTLCGWQAWNRNARVHGNTVGARVRRWWYGVNNWRIPPAPRINGLKTI</sequence>
<evidence type="ECO:0000256" key="1">
    <source>
        <dbReference type="SAM" id="MobiDB-lite"/>
    </source>
</evidence>